<dbReference type="Proteomes" id="UP001189663">
    <property type="component" value="Unassembled WGS sequence"/>
</dbReference>
<accession>A0ABC8Q8J6</accession>
<reference evidence="1 2" key="1">
    <citation type="submission" date="2023-07" db="EMBL/GenBank/DDBJ databases">
        <authorList>
            <person name="Peeters C."/>
        </authorList>
    </citation>
    <scope>NUCLEOTIDE SEQUENCE [LARGE SCALE GENOMIC DNA]</scope>
    <source>
        <strain evidence="1 2">LMG 18096</strain>
    </source>
</reference>
<name>A0ABC8Q8J6_9RALS</name>
<comment type="caution">
    <text evidence="1">The sequence shown here is derived from an EMBL/GenBank/DDBJ whole genome shotgun (WGS) entry which is preliminary data.</text>
</comment>
<gene>
    <name evidence="1" type="ORF">LMG18096_01162</name>
</gene>
<organism evidence="1 2">
    <name type="scientific">Ralstonia holmesii</name>
    <dbReference type="NCBI Taxonomy" id="3058602"/>
    <lineage>
        <taxon>Bacteria</taxon>
        <taxon>Pseudomonadati</taxon>
        <taxon>Pseudomonadota</taxon>
        <taxon>Betaproteobacteria</taxon>
        <taxon>Burkholderiales</taxon>
        <taxon>Burkholderiaceae</taxon>
        <taxon>Ralstonia</taxon>
    </lineage>
</organism>
<evidence type="ECO:0000313" key="1">
    <source>
        <dbReference type="EMBL" id="CAJ0781385.1"/>
    </source>
</evidence>
<keyword evidence="2" id="KW-1185">Reference proteome</keyword>
<dbReference type="AlphaFoldDB" id="A0ABC8Q8J6"/>
<sequence length="373" mass="42136">MRHIRVCPRHSTPVYDLCGTCLHGFSGSITLGAPRSRCVCGGPLKQRERHRGKTMERLEFSIARGWHRLLDADFAPHAQGQLIAAIASQKAREIGVTKGRQVKWEQYTRTFMSPAIGKLGDSLRFPFKSRRVSGFLLGETTLRNPFHALFVLLAMFGSWEEIESVLSATTSAPDIFTPTARPAMHRNSPEDRARRLGQSIQLLPQTCQLYESLRSTHPYLSHTGVRDQLPYMNALAATKGRLRAHGVHFPEGDISQVLDASGAAHIERQAQTLIRAGVAYRLSRMRLLKDHPLRNSWQHKDVRARSPKTAAALKKHFETWAKFRRRLLPEKIRAGLVPGLLPKQAGEVDNLTDEEVHALWLSHSCFVRRRCRS</sequence>
<proteinExistence type="predicted"/>
<evidence type="ECO:0008006" key="3">
    <source>
        <dbReference type="Google" id="ProtNLM"/>
    </source>
</evidence>
<evidence type="ECO:0000313" key="2">
    <source>
        <dbReference type="Proteomes" id="UP001189663"/>
    </source>
</evidence>
<dbReference type="EMBL" id="CATZAT010000001">
    <property type="protein sequence ID" value="CAJ0781385.1"/>
    <property type="molecule type" value="Genomic_DNA"/>
</dbReference>
<protein>
    <recommendedName>
        <fullName evidence="3">Integrase</fullName>
    </recommendedName>
</protein>